<dbReference type="InterPro" id="IPR011009">
    <property type="entry name" value="Kinase-like_dom_sf"/>
</dbReference>
<comment type="caution">
    <text evidence="2">The sequence shown here is derived from an EMBL/GenBank/DDBJ whole genome shotgun (WGS) entry which is preliminary data.</text>
</comment>
<name>A0ABP5Z8K7_9ACTN</name>
<proteinExistence type="predicted"/>
<dbReference type="Gene3D" id="3.90.1200.10">
    <property type="match status" value="1"/>
</dbReference>
<keyword evidence="3" id="KW-1185">Reference proteome</keyword>
<dbReference type="PANTHER" id="PTHR21310">
    <property type="entry name" value="AMINOGLYCOSIDE PHOSPHOTRANSFERASE-RELATED-RELATED"/>
    <property type="match status" value="1"/>
</dbReference>
<dbReference type="Pfam" id="PF01636">
    <property type="entry name" value="APH"/>
    <property type="match status" value="1"/>
</dbReference>
<organism evidence="2 3">
    <name type="scientific">Streptomyces graminearus</name>
    <dbReference type="NCBI Taxonomy" id="284030"/>
    <lineage>
        <taxon>Bacteria</taxon>
        <taxon>Bacillati</taxon>
        <taxon>Actinomycetota</taxon>
        <taxon>Actinomycetes</taxon>
        <taxon>Kitasatosporales</taxon>
        <taxon>Streptomycetaceae</taxon>
        <taxon>Streptomyces</taxon>
    </lineage>
</organism>
<dbReference type="EMBL" id="BAAATL010000023">
    <property type="protein sequence ID" value="GAA2494321.1"/>
    <property type="molecule type" value="Genomic_DNA"/>
</dbReference>
<dbReference type="SUPFAM" id="SSF56112">
    <property type="entry name" value="Protein kinase-like (PK-like)"/>
    <property type="match status" value="1"/>
</dbReference>
<dbReference type="InterPro" id="IPR051678">
    <property type="entry name" value="AGP_Transferase"/>
</dbReference>
<dbReference type="RefSeq" id="WP_346075850.1">
    <property type="nucleotide sequence ID" value="NZ_BAAATL010000023.1"/>
</dbReference>
<evidence type="ECO:0000313" key="3">
    <source>
        <dbReference type="Proteomes" id="UP001501721"/>
    </source>
</evidence>
<reference evidence="3" key="1">
    <citation type="journal article" date="2019" name="Int. J. Syst. Evol. Microbiol.">
        <title>The Global Catalogue of Microorganisms (GCM) 10K type strain sequencing project: providing services to taxonomists for standard genome sequencing and annotation.</title>
        <authorList>
            <consortium name="The Broad Institute Genomics Platform"/>
            <consortium name="The Broad Institute Genome Sequencing Center for Infectious Disease"/>
            <person name="Wu L."/>
            <person name="Ma J."/>
        </authorList>
    </citation>
    <scope>NUCLEOTIDE SEQUENCE [LARGE SCALE GENOMIC DNA]</scope>
    <source>
        <strain evidence="3">JCM 6923</strain>
    </source>
</reference>
<evidence type="ECO:0000259" key="1">
    <source>
        <dbReference type="Pfam" id="PF01636"/>
    </source>
</evidence>
<dbReference type="Proteomes" id="UP001501721">
    <property type="component" value="Unassembled WGS sequence"/>
</dbReference>
<evidence type="ECO:0000313" key="2">
    <source>
        <dbReference type="EMBL" id="GAA2494321.1"/>
    </source>
</evidence>
<dbReference type="PANTHER" id="PTHR21310:SF40">
    <property type="entry name" value="AMINOGLYCOSIDE PHOSPHOTRANSFERASE DOMAIN-CONTAINING PROTEIN-RELATED"/>
    <property type="match status" value="1"/>
</dbReference>
<accession>A0ABP5Z8K7</accession>
<gene>
    <name evidence="2" type="ORF">GCM10010422_47130</name>
</gene>
<dbReference type="InterPro" id="IPR002575">
    <property type="entry name" value="Aminoglycoside_PTrfase"/>
</dbReference>
<sequence>MTRATRSDRAVLEKACEAAGFDPVGAEPIRLAENAIWRLPGGAVARIARSDQGAAAGREVRVARWLERNDVPAVRALDVVQPVMAAGHPVTFWQELPPYENGSITDVVGLLKRLHALPKPDHLNLGALDPFVRVAERIDAATTLFDDDRQWLRDLLHDLEGRWADRPVGLPECVVHGDAWVGNVVVTSDGPLLIDFERVSLGPPEWDLVSTAVKLTTTGSVSRPEYAEFCAAYGTDVTKWDGYELLSVARQLRMTTYAAQHAATYKEWRAEAQYRVDCLRGRAGHPPWRWKGIM</sequence>
<protein>
    <submittedName>
        <fullName evidence="2">Aminoglycoside phosphotransferase family protein</fullName>
    </submittedName>
</protein>
<feature type="domain" description="Aminoglycoside phosphotransferase" evidence="1">
    <location>
        <begin position="42"/>
        <end position="243"/>
    </location>
</feature>